<feature type="coiled-coil region" evidence="1">
    <location>
        <begin position="10"/>
        <end position="37"/>
    </location>
</feature>
<gene>
    <name evidence="2" type="ORF">JEQ12_001621</name>
</gene>
<protein>
    <submittedName>
        <fullName evidence="2">Uncharacterized protein</fullName>
    </submittedName>
</protein>
<evidence type="ECO:0000313" key="2">
    <source>
        <dbReference type="EMBL" id="KAG5216045.1"/>
    </source>
</evidence>
<accession>A0A836AQC1</accession>
<dbReference type="AlphaFoldDB" id="A0A836AQC1"/>
<keyword evidence="1" id="KW-0175">Coiled coil</keyword>
<dbReference type="Proteomes" id="UP000664991">
    <property type="component" value="Unassembled WGS sequence"/>
</dbReference>
<sequence>MEAEGQATVIQQIEESIEDLKTRIAKLELALKANLEALRLGENDVGYERIVQSKSIQTSPMEEVFAMIPGYYEGAVYGKTKERQKAKKQTKTPVVNQA</sequence>
<evidence type="ECO:0000256" key="1">
    <source>
        <dbReference type="SAM" id="Coils"/>
    </source>
</evidence>
<evidence type="ECO:0000313" key="3">
    <source>
        <dbReference type="Proteomes" id="UP000664991"/>
    </source>
</evidence>
<dbReference type="EMBL" id="JAEMGP010000001">
    <property type="protein sequence ID" value="KAG5216045.1"/>
    <property type="molecule type" value="Genomic_DNA"/>
</dbReference>
<comment type="caution">
    <text evidence="2">The sequence shown here is derived from an EMBL/GenBank/DDBJ whole genome shotgun (WGS) entry which is preliminary data.</text>
</comment>
<name>A0A836AQC1_SHEEP</name>
<reference evidence="2 3" key="1">
    <citation type="submission" date="2020-12" db="EMBL/GenBank/DDBJ databases">
        <title>De novo assembly of Tibetan sheep genome.</title>
        <authorList>
            <person name="Li X."/>
        </authorList>
    </citation>
    <scope>NUCLEOTIDE SEQUENCE [LARGE SCALE GENOMIC DNA]</scope>
    <source>
        <tissue evidence="2">Heart</tissue>
    </source>
</reference>
<proteinExistence type="predicted"/>
<organism evidence="2 3">
    <name type="scientific">Ovis aries</name>
    <name type="common">Sheep</name>
    <dbReference type="NCBI Taxonomy" id="9940"/>
    <lineage>
        <taxon>Eukaryota</taxon>
        <taxon>Metazoa</taxon>
        <taxon>Chordata</taxon>
        <taxon>Craniata</taxon>
        <taxon>Vertebrata</taxon>
        <taxon>Euteleostomi</taxon>
        <taxon>Mammalia</taxon>
        <taxon>Eutheria</taxon>
        <taxon>Laurasiatheria</taxon>
        <taxon>Artiodactyla</taxon>
        <taxon>Ruminantia</taxon>
        <taxon>Pecora</taxon>
        <taxon>Bovidae</taxon>
        <taxon>Caprinae</taxon>
        <taxon>Ovis</taxon>
    </lineage>
</organism>